<dbReference type="EMBL" id="BSYR01000005">
    <property type="protein sequence ID" value="GMI67508.1"/>
    <property type="molecule type" value="Genomic_DNA"/>
</dbReference>
<proteinExistence type="predicted"/>
<protein>
    <submittedName>
        <fullName evidence="1">Phosphate transporter traffic facilitator1</fullName>
    </submittedName>
</protein>
<keyword evidence="2" id="KW-1185">Reference proteome</keyword>
<sequence>MEGAAGRSVKCGSWIRRPENVNLVVLGLSMTRPGSSSSSSSVAAIEIFSFDPKTTSLSSSPLARHEFEDSDGDPITIAVHPSGDDFICSTSNGGCK</sequence>
<name>A0A9W7GZF8_HIBTR</name>
<dbReference type="OrthoDB" id="1782542at2759"/>
<evidence type="ECO:0000313" key="2">
    <source>
        <dbReference type="Proteomes" id="UP001165190"/>
    </source>
</evidence>
<organism evidence="1 2">
    <name type="scientific">Hibiscus trionum</name>
    <name type="common">Flower of an hour</name>
    <dbReference type="NCBI Taxonomy" id="183268"/>
    <lineage>
        <taxon>Eukaryota</taxon>
        <taxon>Viridiplantae</taxon>
        <taxon>Streptophyta</taxon>
        <taxon>Embryophyta</taxon>
        <taxon>Tracheophyta</taxon>
        <taxon>Spermatophyta</taxon>
        <taxon>Magnoliopsida</taxon>
        <taxon>eudicotyledons</taxon>
        <taxon>Gunneridae</taxon>
        <taxon>Pentapetalae</taxon>
        <taxon>rosids</taxon>
        <taxon>malvids</taxon>
        <taxon>Malvales</taxon>
        <taxon>Malvaceae</taxon>
        <taxon>Malvoideae</taxon>
        <taxon>Hibiscus</taxon>
    </lineage>
</organism>
<reference evidence="1" key="1">
    <citation type="submission" date="2023-05" db="EMBL/GenBank/DDBJ databases">
        <title>Genome and transcriptome analyses reveal genes involved in the formation of fine ridges on petal epidermal cells in Hibiscus trionum.</title>
        <authorList>
            <person name="Koshimizu S."/>
            <person name="Masuda S."/>
            <person name="Ishii T."/>
            <person name="Shirasu K."/>
            <person name="Hoshino A."/>
            <person name="Arita M."/>
        </authorList>
    </citation>
    <scope>NUCLEOTIDE SEQUENCE</scope>
    <source>
        <strain evidence="1">Hamamatsu line</strain>
    </source>
</reference>
<evidence type="ECO:0000313" key="1">
    <source>
        <dbReference type="EMBL" id="GMI67508.1"/>
    </source>
</evidence>
<dbReference type="Proteomes" id="UP001165190">
    <property type="component" value="Unassembled WGS sequence"/>
</dbReference>
<dbReference type="AlphaFoldDB" id="A0A9W7GZF8"/>
<gene>
    <name evidence="1" type="ORF">HRI_000420100</name>
</gene>
<comment type="caution">
    <text evidence="1">The sequence shown here is derived from an EMBL/GenBank/DDBJ whole genome shotgun (WGS) entry which is preliminary data.</text>
</comment>
<accession>A0A9W7GZF8</accession>